<dbReference type="EMBL" id="JAKMXF010000323">
    <property type="protein sequence ID" value="KAI6649006.1"/>
    <property type="molecule type" value="Genomic_DNA"/>
</dbReference>
<evidence type="ECO:0000313" key="2">
    <source>
        <dbReference type="Proteomes" id="UP001165289"/>
    </source>
</evidence>
<keyword evidence="2" id="KW-1185">Reference proteome</keyword>
<name>A0AAV7JJB3_9METZ</name>
<gene>
    <name evidence="1" type="ORF">LOD99_6889</name>
</gene>
<accession>A0AAV7JJB3</accession>
<sequence length="144" mass="16120">MHDTLFTSNTLHSYSSSQFSDPEFLPQDYTLPYLGHQKLQPALDHLNPYYQGFFDPLQGGENLSSNRTHSNSMFSASISNNSICDISLPDPTNIFTPILPEQTVSRDVNEPFHQPLQATQIYSSLEKGSLNGYVLSPSSKYVSK</sequence>
<evidence type="ECO:0000313" key="1">
    <source>
        <dbReference type="EMBL" id="KAI6649006.1"/>
    </source>
</evidence>
<protein>
    <submittedName>
        <fullName evidence="1">Uncharacterized protein</fullName>
    </submittedName>
</protein>
<dbReference type="Proteomes" id="UP001165289">
    <property type="component" value="Unassembled WGS sequence"/>
</dbReference>
<dbReference type="AlphaFoldDB" id="A0AAV7JJB3"/>
<reference evidence="1 2" key="1">
    <citation type="journal article" date="2023" name="BMC Biol.">
        <title>The compact genome of the sponge Oopsacas minuta (Hexactinellida) is lacking key metazoan core genes.</title>
        <authorList>
            <person name="Santini S."/>
            <person name="Schenkelaars Q."/>
            <person name="Jourda C."/>
            <person name="Duchesne M."/>
            <person name="Belahbib H."/>
            <person name="Rocher C."/>
            <person name="Selva M."/>
            <person name="Riesgo A."/>
            <person name="Vervoort M."/>
            <person name="Leys S.P."/>
            <person name="Kodjabachian L."/>
            <person name="Le Bivic A."/>
            <person name="Borchiellini C."/>
            <person name="Claverie J.M."/>
            <person name="Renard E."/>
        </authorList>
    </citation>
    <scope>NUCLEOTIDE SEQUENCE [LARGE SCALE GENOMIC DNA]</scope>
    <source>
        <strain evidence="1">SPO-2</strain>
    </source>
</reference>
<proteinExistence type="predicted"/>
<organism evidence="1 2">
    <name type="scientific">Oopsacas minuta</name>
    <dbReference type="NCBI Taxonomy" id="111878"/>
    <lineage>
        <taxon>Eukaryota</taxon>
        <taxon>Metazoa</taxon>
        <taxon>Porifera</taxon>
        <taxon>Hexactinellida</taxon>
        <taxon>Hexasterophora</taxon>
        <taxon>Lyssacinosida</taxon>
        <taxon>Leucopsacidae</taxon>
        <taxon>Oopsacas</taxon>
    </lineage>
</organism>
<comment type="caution">
    <text evidence="1">The sequence shown here is derived from an EMBL/GenBank/DDBJ whole genome shotgun (WGS) entry which is preliminary data.</text>
</comment>